<name>U2ZMX5_STRCV</name>
<dbReference type="EMBL" id="BASX01000002">
    <property type="protein sequence ID" value="GAD43853.1"/>
    <property type="molecule type" value="Genomic_DNA"/>
</dbReference>
<evidence type="ECO:0000313" key="1">
    <source>
        <dbReference type="EMBL" id="GAD43853.1"/>
    </source>
</evidence>
<proteinExistence type="predicted"/>
<dbReference type="Proteomes" id="UP000016985">
    <property type="component" value="Unassembled WGS sequence"/>
</dbReference>
<accession>U2ZMX5</accession>
<sequence length="64" mass="7616">MHCDSWLLCSVRSECHVSGVNNVAKRLFDTIFSPIKPWLKYVKYIFCVLKFTNNALEHSRKYMF</sequence>
<reference evidence="1 2" key="1">
    <citation type="submission" date="2013-09" db="EMBL/GenBank/DDBJ databases">
        <title>Genome Sequences of seven clinical isolates and type strains of anginosus group streptococci.</title>
        <authorList>
            <person name="Maruyama F."/>
            <person name="Sakurai A."/>
            <person name="Ogura Y."/>
            <person name="Homma H."/>
            <person name="Takahashi N."/>
            <person name="Ohtsubo Y."/>
            <person name="Hoshino T."/>
            <person name="Okahashi N."/>
            <person name="Nakagawa I."/>
            <person name="Kimura S."/>
            <person name="Fujiwara T."/>
            <person name="Hayashi T."/>
            <person name="Shintani S."/>
        </authorList>
    </citation>
    <scope>NUCLEOTIDE SEQUENCE [LARGE SCALE GENOMIC DNA]</scope>
    <source>
        <strain evidence="2">CCUG46377</strain>
    </source>
</reference>
<evidence type="ECO:0000313" key="2">
    <source>
        <dbReference type="Proteomes" id="UP000016985"/>
    </source>
</evidence>
<protein>
    <submittedName>
        <fullName evidence="1">Uncharacterized protein</fullName>
    </submittedName>
</protein>
<organism evidence="1 2">
    <name type="scientific">Streptococcus constellatus subsp. pharyngis SK1060 = CCUG 46377</name>
    <dbReference type="NCBI Taxonomy" id="1035184"/>
    <lineage>
        <taxon>Bacteria</taxon>
        <taxon>Bacillati</taxon>
        <taxon>Bacillota</taxon>
        <taxon>Bacilli</taxon>
        <taxon>Lactobacillales</taxon>
        <taxon>Streptococcaceae</taxon>
        <taxon>Streptococcus</taxon>
        <taxon>Streptococcus anginosus group</taxon>
    </lineage>
</organism>
<keyword evidence="2" id="KW-1185">Reference proteome</keyword>
<comment type="caution">
    <text evidence="1">The sequence shown here is derived from an EMBL/GenBank/DDBJ whole genome shotgun (WGS) entry which is preliminary data.</text>
</comment>
<gene>
    <name evidence="1" type="ORF">ANG5_0381</name>
</gene>
<dbReference type="AlphaFoldDB" id="U2ZMX5"/>